<dbReference type="RefSeq" id="WP_161920668.1">
    <property type="nucleotide sequence ID" value="NZ_JAACYS010000035.1"/>
</dbReference>
<dbReference type="Pfam" id="PF05099">
    <property type="entry name" value="TerB"/>
    <property type="match status" value="1"/>
</dbReference>
<feature type="domain" description="Co-chaperone DjlA N-terminal" evidence="1">
    <location>
        <begin position="28"/>
        <end position="111"/>
    </location>
</feature>
<protein>
    <recommendedName>
        <fullName evidence="1">Co-chaperone DjlA N-terminal domain-containing protein</fullName>
    </recommendedName>
</protein>
<dbReference type="Gene3D" id="1.10.3680.10">
    <property type="entry name" value="TerB-like"/>
    <property type="match status" value="1"/>
</dbReference>
<accession>A0ABX0A329</accession>
<name>A0ABX0A329_9BACI</name>
<sequence length="115" mass="13732">MRLQELGKEKVSLFIDLCKHATFIDRNYAEAEIKKLEELFEEGNQEKNFAFPKKSLDEILHEMNKSYTHLEKVVAVQQLLDLMKCDKTYDKYEKRLLKHIQETLNVKDEELYAHV</sequence>
<dbReference type="SUPFAM" id="SSF158682">
    <property type="entry name" value="TerB-like"/>
    <property type="match status" value="1"/>
</dbReference>
<gene>
    <name evidence="2" type="ORF">GW534_08840</name>
</gene>
<proteinExistence type="predicted"/>
<comment type="caution">
    <text evidence="2">The sequence shown here is derived from an EMBL/GenBank/DDBJ whole genome shotgun (WGS) entry which is preliminary data.</text>
</comment>
<evidence type="ECO:0000259" key="1">
    <source>
        <dbReference type="Pfam" id="PF05099"/>
    </source>
</evidence>
<keyword evidence="3" id="KW-1185">Reference proteome</keyword>
<dbReference type="InterPro" id="IPR029024">
    <property type="entry name" value="TerB-like"/>
</dbReference>
<dbReference type="Proteomes" id="UP000743899">
    <property type="component" value="Unassembled WGS sequence"/>
</dbReference>
<dbReference type="EMBL" id="JAACYS010000035">
    <property type="protein sequence ID" value="NCU17838.1"/>
    <property type="molecule type" value="Genomic_DNA"/>
</dbReference>
<organism evidence="2 3">
    <name type="scientific">Pallidibacillus pasinlerensis</name>
    <dbReference type="NCBI Taxonomy" id="2703818"/>
    <lineage>
        <taxon>Bacteria</taxon>
        <taxon>Bacillati</taxon>
        <taxon>Bacillota</taxon>
        <taxon>Bacilli</taxon>
        <taxon>Bacillales</taxon>
        <taxon>Bacillaceae</taxon>
        <taxon>Pallidibacillus</taxon>
    </lineage>
</organism>
<evidence type="ECO:0000313" key="2">
    <source>
        <dbReference type="EMBL" id="NCU17838.1"/>
    </source>
</evidence>
<evidence type="ECO:0000313" key="3">
    <source>
        <dbReference type="Proteomes" id="UP000743899"/>
    </source>
</evidence>
<reference evidence="2 3" key="1">
    <citation type="submission" date="2020-01" db="EMBL/GenBank/DDBJ databases">
        <title>A novel Bacillus sp. from Pasinler.</title>
        <authorList>
            <person name="Adiguzel A."/>
            <person name="Ay H."/>
            <person name="Baltaci M.O."/>
        </authorList>
    </citation>
    <scope>NUCLEOTIDE SEQUENCE [LARGE SCALE GENOMIC DNA]</scope>
    <source>
        <strain evidence="2 3">P1</strain>
    </source>
</reference>
<dbReference type="InterPro" id="IPR007791">
    <property type="entry name" value="DjlA_N"/>
</dbReference>